<evidence type="ECO:0000313" key="2">
    <source>
        <dbReference type="EMBL" id="GMH47456.1"/>
    </source>
</evidence>
<evidence type="ECO:0000259" key="1">
    <source>
        <dbReference type="PROSITE" id="PS50003"/>
    </source>
</evidence>
<gene>
    <name evidence="2" type="ORF">TrRE_jg8825</name>
</gene>
<dbReference type="Proteomes" id="UP001165082">
    <property type="component" value="Unassembled WGS sequence"/>
</dbReference>
<accession>A0A9W6Z858</accession>
<dbReference type="InterPro" id="IPR001849">
    <property type="entry name" value="PH_domain"/>
</dbReference>
<dbReference type="SUPFAM" id="SSF50729">
    <property type="entry name" value="PH domain-like"/>
    <property type="match status" value="1"/>
</dbReference>
<organism evidence="2 3">
    <name type="scientific">Triparma retinervis</name>
    <dbReference type="NCBI Taxonomy" id="2557542"/>
    <lineage>
        <taxon>Eukaryota</taxon>
        <taxon>Sar</taxon>
        <taxon>Stramenopiles</taxon>
        <taxon>Ochrophyta</taxon>
        <taxon>Bolidophyceae</taxon>
        <taxon>Parmales</taxon>
        <taxon>Triparmaceae</taxon>
        <taxon>Triparma</taxon>
    </lineage>
</organism>
<dbReference type="SMART" id="SM00233">
    <property type="entry name" value="PH"/>
    <property type="match status" value="1"/>
</dbReference>
<reference evidence="2" key="1">
    <citation type="submission" date="2022-07" db="EMBL/GenBank/DDBJ databases">
        <title>Genome analysis of Parmales, a sister group of diatoms, reveals the evolutionary specialization of diatoms from phago-mixotrophs to photoautotrophs.</title>
        <authorList>
            <person name="Ban H."/>
            <person name="Sato S."/>
            <person name="Yoshikawa S."/>
            <person name="Kazumasa Y."/>
            <person name="Nakamura Y."/>
            <person name="Ichinomiya M."/>
            <person name="Saitoh K."/>
            <person name="Sato N."/>
            <person name="Blanc-Mathieu R."/>
            <person name="Endo H."/>
            <person name="Kuwata A."/>
            <person name="Ogata H."/>
        </authorList>
    </citation>
    <scope>NUCLEOTIDE SEQUENCE</scope>
</reference>
<dbReference type="PROSITE" id="PS50003">
    <property type="entry name" value="PH_DOMAIN"/>
    <property type="match status" value="1"/>
</dbReference>
<dbReference type="CDD" id="cd00821">
    <property type="entry name" value="PH"/>
    <property type="match status" value="1"/>
</dbReference>
<dbReference type="Gene3D" id="2.40.128.20">
    <property type="match status" value="1"/>
</dbReference>
<protein>
    <recommendedName>
        <fullName evidence="1">PH domain-containing protein</fullName>
    </recommendedName>
</protein>
<keyword evidence="3" id="KW-1185">Reference proteome</keyword>
<dbReference type="SUPFAM" id="SSF50814">
    <property type="entry name" value="Lipocalins"/>
    <property type="match status" value="1"/>
</dbReference>
<dbReference type="OrthoDB" id="193629at2759"/>
<evidence type="ECO:0000313" key="3">
    <source>
        <dbReference type="Proteomes" id="UP001165082"/>
    </source>
</evidence>
<comment type="caution">
    <text evidence="2">The sequence shown here is derived from an EMBL/GenBank/DDBJ whole genome shotgun (WGS) entry which is preliminary data.</text>
</comment>
<proteinExistence type="predicted"/>
<feature type="domain" description="PH" evidence="1">
    <location>
        <begin position="5"/>
        <end position="105"/>
    </location>
</feature>
<name>A0A9W6Z858_9STRA</name>
<dbReference type="AlphaFoldDB" id="A0A9W6Z858"/>
<dbReference type="EMBL" id="BRXZ01003110">
    <property type="protein sequence ID" value="GMH47456.1"/>
    <property type="molecule type" value="Genomic_DNA"/>
</dbReference>
<dbReference type="InterPro" id="IPR012674">
    <property type="entry name" value="Calycin"/>
</dbReference>
<sequence length="500" mass="54328">MAHASPVISGWVWRKSLLGLGTARRQFAVLDNNKTMYFYSVKPMSPVEASDNLRLKLTSDDITEIELLEDKTIVLGCKFRVYEMRSENGDLEAVRWVEALREAIGMEKGDSRSAGGGGGRLEENGIPWMVDGAWLDEMLPAPLTMVTKVNLSPKNSSREKKKKKHSAHVRLADGSTFTVEGLEVGGESKEVASAGNKQLIAHLEKEGGTSKEGKKEAGAMAGLFTSINQVFAHAPVACAATMLVIRHWPNLHASDKMLYAIIAIYIVGMTCFVTVKTVKKTKGGDKEVGEEGISLVLQSSNLKPEQINEGGIADEPPELTRTASARGRAMSSLTPVKLSSPDTIDHQAIHTDLLDSGVNFSGDYQLNLKESGDPTEMLTALGVPWIARKAIASSGRKLHIEHEGSEWTETIITKVMTKTMIIHLDGTPTVEISPVDKSQVTGVTKMEEGGNCVTRNTYAGSEKSQVITRMLEKNGDYVVVNCLTLEGGKVITTKSIYNKL</sequence>